<sequence length="226" mass="24257">MFWLFYPETLIVLLPALILAIYAQYKVRSTYAKYLHVPIQKRVTAEQAAAVILREAGVSGVAIERTDRPLGDHYDPRRKALRLSAPGSNSVAAVGVAAHEAGHAIQHAHGYAPLALRSTIVPVASFGSQLAFPLFFVGLFFQSDVLINVGILLFAAAVFFTLVTLPVEFNASRRAVAALSSGGIVTREELGGVRQVLSAAALTYVAAAAMAALQLLSMLMVANRRR</sequence>
<keyword evidence="1" id="KW-0472">Membrane</keyword>
<gene>
    <name evidence="2" type="ORF">BIP78_1587</name>
</gene>
<dbReference type="Proteomes" id="UP000287233">
    <property type="component" value="Chromosome"/>
</dbReference>
<dbReference type="GO" id="GO:0006508">
    <property type="term" value="P:proteolysis"/>
    <property type="evidence" value="ECO:0007669"/>
    <property type="project" value="UniProtKB-KW"/>
</dbReference>
<proteinExistence type="predicted"/>
<keyword evidence="2" id="KW-0645">Protease</keyword>
<dbReference type="KEGG" id="bih:BIP78_1587"/>
<evidence type="ECO:0000313" key="2">
    <source>
        <dbReference type="EMBL" id="QAA77351.1"/>
    </source>
</evidence>
<keyword evidence="1" id="KW-0812">Transmembrane</keyword>
<name>A0A410FWL4_BIPS1</name>
<evidence type="ECO:0000256" key="1">
    <source>
        <dbReference type="SAM" id="Phobius"/>
    </source>
</evidence>
<protein>
    <submittedName>
        <fullName evidence="2">Membrane protease YugP</fullName>
    </submittedName>
</protein>
<feature type="transmembrane region" description="Helical" evidence="1">
    <location>
        <begin position="196"/>
        <end position="222"/>
    </location>
</feature>
<dbReference type="PANTHER" id="PTHR36434:SF1">
    <property type="entry name" value="MEMBRANE PROTEASE YUGP-RELATED"/>
    <property type="match status" value="1"/>
</dbReference>
<dbReference type="Pfam" id="PF04298">
    <property type="entry name" value="Zn_peptidase_2"/>
    <property type="match status" value="1"/>
</dbReference>
<keyword evidence="2" id="KW-0378">Hydrolase</keyword>
<feature type="transmembrane region" description="Helical" evidence="1">
    <location>
        <begin position="6"/>
        <end position="25"/>
    </location>
</feature>
<feature type="transmembrane region" description="Helical" evidence="1">
    <location>
        <begin position="147"/>
        <end position="165"/>
    </location>
</feature>
<dbReference type="GO" id="GO:0008233">
    <property type="term" value="F:peptidase activity"/>
    <property type="evidence" value="ECO:0007669"/>
    <property type="project" value="UniProtKB-KW"/>
</dbReference>
<dbReference type="AlphaFoldDB" id="A0A410FWL4"/>
<dbReference type="PANTHER" id="PTHR36434">
    <property type="entry name" value="MEMBRANE PROTEASE YUGP-RELATED"/>
    <property type="match status" value="1"/>
</dbReference>
<reference evidence="3" key="1">
    <citation type="submission" date="2018-12" db="EMBL/GenBank/DDBJ databases">
        <title>Complete genome sequence of an uncultured bacterium of the candidate phylum Bipolaricaulota.</title>
        <authorList>
            <person name="Kadnikov V.V."/>
            <person name="Mardanov A.V."/>
            <person name="Beletsky A.V."/>
            <person name="Frank Y.A."/>
            <person name="Karnachuk O.V."/>
            <person name="Ravin N.V."/>
        </authorList>
    </citation>
    <scope>NUCLEOTIDE SEQUENCE [LARGE SCALE GENOMIC DNA]</scope>
</reference>
<dbReference type="EMBL" id="CP034928">
    <property type="protein sequence ID" value="QAA77351.1"/>
    <property type="molecule type" value="Genomic_DNA"/>
</dbReference>
<dbReference type="InterPro" id="IPR007395">
    <property type="entry name" value="Zn_peptidase_2"/>
</dbReference>
<feature type="transmembrane region" description="Helical" evidence="1">
    <location>
        <begin position="120"/>
        <end position="141"/>
    </location>
</feature>
<organism evidence="2 3">
    <name type="scientific">Bipolaricaulis sibiricus</name>
    <dbReference type="NCBI Taxonomy" id="2501609"/>
    <lineage>
        <taxon>Bacteria</taxon>
        <taxon>Candidatus Bipolaricaulota</taxon>
        <taxon>Candidatus Bipolaricaulia</taxon>
        <taxon>Candidatus Bipolaricaulales</taxon>
        <taxon>Candidatus Bipolaricaulaceae</taxon>
        <taxon>Candidatus Bipolaricaulis</taxon>
    </lineage>
</organism>
<keyword evidence="1" id="KW-1133">Transmembrane helix</keyword>
<evidence type="ECO:0000313" key="3">
    <source>
        <dbReference type="Proteomes" id="UP000287233"/>
    </source>
</evidence>
<accession>A0A410FWL4</accession>